<dbReference type="EMBL" id="KZ305031">
    <property type="protein sequence ID" value="PIA47523.1"/>
    <property type="molecule type" value="Genomic_DNA"/>
</dbReference>
<dbReference type="Pfam" id="PF02362">
    <property type="entry name" value="B3"/>
    <property type="match status" value="1"/>
</dbReference>
<reference evidence="8 9" key="1">
    <citation type="submission" date="2017-09" db="EMBL/GenBank/DDBJ databases">
        <title>WGS assembly of Aquilegia coerulea Goldsmith.</title>
        <authorList>
            <person name="Hodges S."/>
            <person name="Kramer E."/>
            <person name="Nordborg M."/>
            <person name="Tomkins J."/>
            <person name="Borevitz J."/>
            <person name="Derieg N."/>
            <person name="Yan J."/>
            <person name="Mihaltcheva S."/>
            <person name="Hayes R.D."/>
            <person name="Rokhsar D."/>
        </authorList>
    </citation>
    <scope>NUCLEOTIDE SEQUENCE [LARGE SCALE GENOMIC DNA]</scope>
    <source>
        <strain evidence="9">cv. Goldsmith</strain>
    </source>
</reference>
<dbReference type="InParanoid" id="A0A2G5DVH1"/>
<dbReference type="CDD" id="cd10017">
    <property type="entry name" value="B3_DNA"/>
    <property type="match status" value="1"/>
</dbReference>
<dbReference type="InterPro" id="IPR015300">
    <property type="entry name" value="DNA-bd_pseudobarrel_sf"/>
</dbReference>
<name>A0A2G5DVH1_AQUCA</name>
<evidence type="ECO:0000256" key="4">
    <source>
        <dbReference type="ARBA" id="ARBA00023125"/>
    </source>
</evidence>
<keyword evidence="6" id="KW-0539">Nucleus</keyword>
<sequence length="149" mass="17231">MAKITIRASNPHFVVPIMPREPQENIAIPKSFLRNYLIGEKCARKATLRTRKSRKSWKVNLKGLCFEDGWDDFSTAHDLQDGDFLVFKHEGDLTFYVTVFDPSECEKEYPSVNVTNDDQKMEKGATTKKKMKKVSKKSSSNFSFYIFSF</sequence>
<evidence type="ECO:0000256" key="5">
    <source>
        <dbReference type="ARBA" id="ARBA00023163"/>
    </source>
</evidence>
<evidence type="ECO:0000313" key="9">
    <source>
        <dbReference type="Proteomes" id="UP000230069"/>
    </source>
</evidence>
<evidence type="ECO:0000256" key="6">
    <source>
        <dbReference type="ARBA" id="ARBA00023242"/>
    </source>
</evidence>
<evidence type="ECO:0000313" key="8">
    <source>
        <dbReference type="EMBL" id="PIA47523.1"/>
    </source>
</evidence>
<dbReference type="PANTHER" id="PTHR31674">
    <property type="entry name" value="B3 DOMAIN-CONTAINING PROTEIN REM-LIKE 3-RELATED"/>
    <property type="match status" value="1"/>
</dbReference>
<comment type="subcellular location">
    <subcellularLocation>
        <location evidence="1">Nucleus</location>
    </subcellularLocation>
</comment>
<evidence type="ECO:0000256" key="1">
    <source>
        <dbReference type="ARBA" id="ARBA00004123"/>
    </source>
</evidence>
<dbReference type="PROSITE" id="PS50863">
    <property type="entry name" value="B3"/>
    <property type="match status" value="1"/>
</dbReference>
<keyword evidence="9" id="KW-1185">Reference proteome</keyword>
<gene>
    <name evidence="8" type="ORF">AQUCO_01400277v1</name>
</gene>
<dbReference type="SUPFAM" id="SSF101936">
    <property type="entry name" value="DNA-binding pseudobarrel domain"/>
    <property type="match status" value="1"/>
</dbReference>
<keyword evidence="2" id="KW-0677">Repeat</keyword>
<dbReference type="Proteomes" id="UP000230069">
    <property type="component" value="Unassembled WGS sequence"/>
</dbReference>
<evidence type="ECO:0000256" key="2">
    <source>
        <dbReference type="ARBA" id="ARBA00022737"/>
    </source>
</evidence>
<evidence type="ECO:0000259" key="7">
    <source>
        <dbReference type="PROSITE" id="PS50863"/>
    </source>
</evidence>
<proteinExistence type="predicted"/>
<dbReference type="GO" id="GO:0005634">
    <property type="term" value="C:nucleus"/>
    <property type="evidence" value="ECO:0007669"/>
    <property type="project" value="UniProtKB-SubCell"/>
</dbReference>
<organism evidence="8 9">
    <name type="scientific">Aquilegia coerulea</name>
    <name type="common">Rocky mountain columbine</name>
    <dbReference type="NCBI Taxonomy" id="218851"/>
    <lineage>
        <taxon>Eukaryota</taxon>
        <taxon>Viridiplantae</taxon>
        <taxon>Streptophyta</taxon>
        <taxon>Embryophyta</taxon>
        <taxon>Tracheophyta</taxon>
        <taxon>Spermatophyta</taxon>
        <taxon>Magnoliopsida</taxon>
        <taxon>Ranunculales</taxon>
        <taxon>Ranunculaceae</taxon>
        <taxon>Thalictroideae</taxon>
        <taxon>Aquilegia</taxon>
    </lineage>
</organism>
<keyword evidence="4" id="KW-0238">DNA-binding</keyword>
<accession>A0A2G5DVH1</accession>
<dbReference type="PANTHER" id="PTHR31674:SF62">
    <property type="entry name" value="B3 DOMAIN-CONTAINING PROTEIN REM14-RELATED"/>
    <property type="match status" value="1"/>
</dbReference>
<feature type="domain" description="TF-B3" evidence="7">
    <location>
        <begin position="11"/>
        <end position="103"/>
    </location>
</feature>
<dbReference type="GO" id="GO:0003677">
    <property type="term" value="F:DNA binding"/>
    <property type="evidence" value="ECO:0007669"/>
    <property type="project" value="UniProtKB-KW"/>
</dbReference>
<dbReference type="Gene3D" id="2.40.330.10">
    <property type="entry name" value="DNA-binding pseudobarrel domain"/>
    <property type="match status" value="1"/>
</dbReference>
<dbReference type="SMART" id="SM01019">
    <property type="entry name" value="B3"/>
    <property type="match status" value="1"/>
</dbReference>
<dbReference type="InterPro" id="IPR003340">
    <property type="entry name" value="B3_DNA-bd"/>
</dbReference>
<keyword evidence="5" id="KW-0804">Transcription</keyword>
<protein>
    <recommendedName>
        <fullName evidence="7">TF-B3 domain-containing protein</fullName>
    </recommendedName>
</protein>
<keyword evidence="3" id="KW-0805">Transcription regulation</keyword>
<dbReference type="STRING" id="218851.A0A2G5DVH1"/>
<dbReference type="InterPro" id="IPR039218">
    <property type="entry name" value="REM_fam"/>
</dbReference>
<dbReference type="OrthoDB" id="1109907at2759"/>
<evidence type="ECO:0000256" key="3">
    <source>
        <dbReference type="ARBA" id="ARBA00023015"/>
    </source>
</evidence>
<dbReference type="AlphaFoldDB" id="A0A2G5DVH1"/>